<dbReference type="Pfam" id="PF02811">
    <property type="entry name" value="PHP"/>
    <property type="match status" value="1"/>
</dbReference>
<name>A0A5C6XJW4_9DELT</name>
<dbReference type="EMBL" id="VOSM01000002">
    <property type="protein sequence ID" value="TXD38420.1"/>
    <property type="molecule type" value="Genomic_DNA"/>
</dbReference>
<comment type="caution">
    <text evidence="3">The sequence shown here is derived from an EMBL/GenBank/DDBJ whole genome shotgun (WGS) entry which is preliminary data.</text>
</comment>
<dbReference type="InterPro" id="IPR003141">
    <property type="entry name" value="Pol/His_phosphatase_N"/>
</dbReference>
<reference evidence="3 4" key="1">
    <citation type="submission" date="2019-08" db="EMBL/GenBank/DDBJ databases">
        <title>Bradymonadales sp. TMQ4.</title>
        <authorList>
            <person name="Liang Q."/>
        </authorList>
    </citation>
    <scope>NUCLEOTIDE SEQUENCE [LARGE SCALE GENOMIC DNA]</scope>
    <source>
        <strain evidence="3 4">TMQ4</strain>
    </source>
</reference>
<dbReference type="SUPFAM" id="SSF89550">
    <property type="entry name" value="PHP domain-like"/>
    <property type="match status" value="1"/>
</dbReference>
<dbReference type="AlphaFoldDB" id="A0A5C6XJW4"/>
<dbReference type="InterPro" id="IPR016195">
    <property type="entry name" value="Pol/histidinol_Pase-like"/>
</dbReference>
<dbReference type="SMART" id="SM00481">
    <property type="entry name" value="POLIIIAc"/>
    <property type="match status" value="1"/>
</dbReference>
<proteinExistence type="predicted"/>
<dbReference type="GO" id="GO:0004534">
    <property type="term" value="F:5'-3' RNA exonuclease activity"/>
    <property type="evidence" value="ECO:0007669"/>
    <property type="project" value="TreeGrafter"/>
</dbReference>
<dbReference type="PANTHER" id="PTHR42924">
    <property type="entry name" value="EXONUCLEASE"/>
    <property type="match status" value="1"/>
</dbReference>
<dbReference type="PANTHER" id="PTHR42924:SF3">
    <property type="entry name" value="POLYMERASE_HISTIDINOL PHOSPHATASE N-TERMINAL DOMAIN-CONTAINING PROTEIN"/>
    <property type="match status" value="1"/>
</dbReference>
<dbReference type="Proteomes" id="UP000321412">
    <property type="component" value="Unassembled WGS sequence"/>
</dbReference>
<feature type="region of interest" description="Disordered" evidence="1">
    <location>
        <begin position="1"/>
        <end position="21"/>
    </location>
</feature>
<keyword evidence="4" id="KW-1185">Reference proteome</keyword>
<dbReference type="InterPro" id="IPR004013">
    <property type="entry name" value="PHP_dom"/>
</dbReference>
<feature type="domain" description="Polymerase/histidinol phosphatase N-terminal" evidence="2">
    <location>
        <begin position="23"/>
        <end position="88"/>
    </location>
</feature>
<dbReference type="Gene3D" id="3.20.20.140">
    <property type="entry name" value="Metal-dependent hydrolases"/>
    <property type="match status" value="1"/>
</dbReference>
<evidence type="ECO:0000313" key="3">
    <source>
        <dbReference type="EMBL" id="TXD38420.1"/>
    </source>
</evidence>
<dbReference type="CDD" id="cd07438">
    <property type="entry name" value="PHP_HisPPase_AMP"/>
    <property type="match status" value="1"/>
</dbReference>
<protein>
    <submittedName>
        <fullName evidence="3">PHP domain-containing protein</fullName>
    </submittedName>
</protein>
<dbReference type="InterPro" id="IPR052018">
    <property type="entry name" value="PHP_domain"/>
</dbReference>
<evidence type="ECO:0000259" key="2">
    <source>
        <dbReference type="SMART" id="SM00481"/>
    </source>
</evidence>
<sequence length="303" mass="33529">MVSEPPTLRGPMSTLSWPADGPMEIHSHSTVSDGTYEPERMAELMAEKGVAHWALTDHDTTGGLERARVACARVGVSFISGIEISAQSEGKSIHVLGYGFDPEEPNLASYAEKMEVARHERMAEMVERVRGLGLEVTLDDVMAQSIQGNVGRPHLARALHARGLVDTPQEAFDRWLRADGPGYVPMAYLSVDDALELIAGAGGMVILAHPGRYTTMVDHLDRWREAGLFALEVRHPSHDLATERRLVDVAQKHDLSMSASNDWHGSLPDDIERLGRVNFSPAWRDAFFERLSQTAWAESQGWR</sequence>
<dbReference type="GO" id="GO:0035312">
    <property type="term" value="F:5'-3' DNA exonuclease activity"/>
    <property type="evidence" value="ECO:0007669"/>
    <property type="project" value="TreeGrafter"/>
</dbReference>
<gene>
    <name evidence="3" type="ORF">FRC98_05900</name>
</gene>
<evidence type="ECO:0000313" key="4">
    <source>
        <dbReference type="Proteomes" id="UP000321412"/>
    </source>
</evidence>
<dbReference type="OrthoDB" id="9804333at2"/>
<evidence type="ECO:0000256" key="1">
    <source>
        <dbReference type="SAM" id="MobiDB-lite"/>
    </source>
</evidence>
<dbReference type="Gene3D" id="1.10.150.650">
    <property type="match status" value="1"/>
</dbReference>
<accession>A0A5C6XJW4</accession>
<organism evidence="3 4">
    <name type="scientific">Lujinxingia vulgaris</name>
    <dbReference type="NCBI Taxonomy" id="2600176"/>
    <lineage>
        <taxon>Bacteria</taxon>
        <taxon>Deltaproteobacteria</taxon>
        <taxon>Bradymonadales</taxon>
        <taxon>Lujinxingiaceae</taxon>
        <taxon>Lujinxingia</taxon>
    </lineage>
</organism>